<dbReference type="InterPro" id="IPR002075">
    <property type="entry name" value="NTF2_dom"/>
</dbReference>
<dbReference type="PANTHER" id="PTHR10693:SF20">
    <property type="entry name" value="AT27578P"/>
    <property type="match status" value="1"/>
</dbReference>
<dbReference type="Pfam" id="PF00076">
    <property type="entry name" value="RRM_1"/>
    <property type="match status" value="1"/>
</dbReference>
<dbReference type="OrthoDB" id="275748at2759"/>
<dbReference type="InterPro" id="IPR032710">
    <property type="entry name" value="NTF2-like_dom_sf"/>
</dbReference>
<dbReference type="SUPFAM" id="SSF54928">
    <property type="entry name" value="RNA-binding domain, RBD"/>
    <property type="match status" value="1"/>
</dbReference>
<dbReference type="SMART" id="SM00360">
    <property type="entry name" value="RRM"/>
    <property type="match status" value="1"/>
</dbReference>
<dbReference type="GeneID" id="24920655"/>
<reference evidence="6" key="1">
    <citation type="submission" date="2010-02" db="EMBL/GenBank/DDBJ databases">
        <title>Sequencing and annotation of the Blastocystis hominis genome.</title>
        <authorList>
            <person name="Wincker P."/>
        </authorList>
    </citation>
    <scope>NUCLEOTIDE SEQUENCE</scope>
    <source>
        <strain evidence="6">Singapore isolate B</strain>
    </source>
</reference>
<protein>
    <recommendedName>
        <fullName evidence="8">NTF2 domain-containing protein</fullName>
    </recommendedName>
</protein>
<dbReference type="AlphaFoldDB" id="D8M6I4"/>
<organism evidence="6">
    <name type="scientific">Blastocystis hominis</name>
    <dbReference type="NCBI Taxonomy" id="12968"/>
    <lineage>
        <taxon>Eukaryota</taxon>
        <taxon>Sar</taxon>
        <taxon>Stramenopiles</taxon>
        <taxon>Bigyra</taxon>
        <taxon>Opalozoa</taxon>
        <taxon>Opalinata</taxon>
        <taxon>Blastocystidae</taxon>
        <taxon>Blastocystis</taxon>
    </lineage>
</organism>
<evidence type="ECO:0000259" key="4">
    <source>
        <dbReference type="PROSITE" id="PS50102"/>
    </source>
</evidence>
<dbReference type="EMBL" id="FN668661">
    <property type="protein sequence ID" value="CBK23737.2"/>
    <property type="molecule type" value="Genomic_DNA"/>
</dbReference>
<evidence type="ECO:0000313" key="7">
    <source>
        <dbReference type="Proteomes" id="UP000008312"/>
    </source>
</evidence>
<dbReference type="CDD" id="cd00590">
    <property type="entry name" value="RRM_SF"/>
    <property type="match status" value="1"/>
</dbReference>
<evidence type="ECO:0000256" key="2">
    <source>
        <dbReference type="PROSITE-ProRule" id="PRU00176"/>
    </source>
</evidence>
<dbReference type="InterPro" id="IPR018222">
    <property type="entry name" value="Nuclear_transport_factor_2_euk"/>
</dbReference>
<feature type="compositionally biased region" description="Basic and acidic residues" evidence="3">
    <location>
        <begin position="154"/>
        <end position="191"/>
    </location>
</feature>
<feature type="domain" description="NTF2" evidence="5">
    <location>
        <begin position="6"/>
        <end position="127"/>
    </location>
</feature>
<dbReference type="InterPro" id="IPR035979">
    <property type="entry name" value="RBD_domain_sf"/>
</dbReference>
<dbReference type="Proteomes" id="UP000008312">
    <property type="component" value="Unassembled WGS sequence"/>
</dbReference>
<dbReference type="InterPro" id="IPR000504">
    <property type="entry name" value="RRM_dom"/>
</dbReference>
<feature type="region of interest" description="Disordered" evidence="3">
    <location>
        <begin position="147"/>
        <end position="191"/>
    </location>
</feature>
<name>D8M6I4_BLAHO</name>
<evidence type="ECO:0000313" key="6">
    <source>
        <dbReference type="EMBL" id="CBK23737.2"/>
    </source>
</evidence>
<dbReference type="GO" id="GO:0003729">
    <property type="term" value="F:mRNA binding"/>
    <property type="evidence" value="ECO:0007669"/>
    <property type="project" value="TreeGrafter"/>
</dbReference>
<dbReference type="InParanoid" id="D8M6I4"/>
<evidence type="ECO:0008006" key="8">
    <source>
        <dbReference type="Google" id="ProtNLM"/>
    </source>
</evidence>
<evidence type="ECO:0000256" key="1">
    <source>
        <dbReference type="ARBA" id="ARBA00022884"/>
    </source>
</evidence>
<proteinExistence type="predicted"/>
<feature type="domain" description="RRM" evidence="4">
    <location>
        <begin position="198"/>
        <end position="273"/>
    </location>
</feature>
<dbReference type="PANTHER" id="PTHR10693">
    <property type="entry name" value="RAS GTPASE-ACTIVATING PROTEIN-BINDING PROTEIN"/>
    <property type="match status" value="1"/>
</dbReference>
<dbReference type="InterPro" id="IPR039539">
    <property type="entry name" value="Ras_GTPase_bind_prot"/>
</dbReference>
<dbReference type="GO" id="GO:1990904">
    <property type="term" value="C:ribonucleoprotein complex"/>
    <property type="evidence" value="ECO:0007669"/>
    <property type="project" value="TreeGrafter"/>
</dbReference>
<dbReference type="Gene3D" id="3.10.450.50">
    <property type="match status" value="1"/>
</dbReference>
<gene>
    <name evidence="6" type="ORF">GSBLH_T00003564001</name>
</gene>
<dbReference type="SUPFAM" id="SSF54427">
    <property type="entry name" value="NTF2-like"/>
    <property type="match status" value="1"/>
</dbReference>
<dbReference type="RefSeq" id="XP_012897785.1">
    <property type="nucleotide sequence ID" value="XM_013042331.1"/>
</dbReference>
<evidence type="ECO:0000259" key="5">
    <source>
        <dbReference type="PROSITE" id="PS50177"/>
    </source>
</evidence>
<accession>D8M6I4</accession>
<keyword evidence="7" id="KW-1185">Reference proteome</keyword>
<keyword evidence="1 2" id="KW-0694">RNA-binding</keyword>
<dbReference type="PROSITE" id="PS50102">
    <property type="entry name" value="RRM"/>
    <property type="match status" value="1"/>
</dbReference>
<dbReference type="Pfam" id="PF02136">
    <property type="entry name" value="NTF2"/>
    <property type="match status" value="1"/>
</dbReference>
<evidence type="ECO:0000256" key="3">
    <source>
        <dbReference type="SAM" id="MobiDB-lite"/>
    </source>
</evidence>
<sequence length="310" mass="36000">MTEQILKAVFVEYYYTNMAYCPEELQNIYGENSIMCIYDTQNRNEQTYTGKEQIAKGIQQFNLYNAVVNISSGSTSCVCFGEKHYLLSVNGLLTIKGETRYFTQSFILEKLKDTPRVFYIRADTLSLLVPQTLSDKNAIEFSADLAQEASSAPSEREPRRVADHAKTQERKKFVHRDNHRDDRDDTRPRENSSRPLFEIIFVKNIPDDCTESSLIEAFNEFGEINQIKIFEGKKYATVSFNKQNRDFNSHEVYDRIEASKKEILVCGRSVRIEPFICTCRAGALHVVNHKKQNYDRYHGNNSREYARQEK</sequence>
<dbReference type="GO" id="GO:0005829">
    <property type="term" value="C:cytosol"/>
    <property type="evidence" value="ECO:0007669"/>
    <property type="project" value="TreeGrafter"/>
</dbReference>
<dbReference type="InterPro" id="IPR012677">
    <property type="entry name" value="Nucleotide-bd_a/b_plait_sf"/>
</dbReference>
<dbReference type="Gene3D" id="3.30.70.330">
    <property type="match status" value="1"/>
</dbReference>
<dbReference type="PROSITE" id="PS50177">
    <property type="entry name" value="NTF2_DOMAIN"/>
    <property type="match status" value="1"/>
</dbReference>